<proteinExistence type="inferred from homology"/>
<evidence type="ECO:0000313" key="8">
    <source>
        <dbReference type="EMBL" id="MBO8438527.1"/>
    </source>
</evidence>
<reference evidence="8" key="2">
    <citation type="journal article" date="2021" name="PeerJ">
        <title>Extensive microbial diversity within the chicken gut microbiome revealed by metagenomics and culture.</title>
        <authorList>
            <person name="Gilroy R."/>
            <person name="Ravi A."/>
            <person name="Getino M."/>
            <person name="Pursley I."/>
            <person name="Horton D.L."/>
            <person name="Alikhan N.F."/>
            <person name="Baker D."/>
            <person name="Gharbi K."/>
            <person name="Hall N."/>
            <person name="Watson M."/>
            <person name="Adriaenssens E.M."/>
            <person name="Foster-Nyarko E."/>
            <person name="Jarju S."/>
            <person name="Secka A."/>
            <person name="Antonio M."/>
            <person name="Oren A."/>
            <person name="Chaudhuri R.R."/>
            <person name="La Ragione R."/>
            <person name="Hildebrand F."/>
            <person name="Pallen M.J."/>
        </authorList>
    </citation>
    <scope>NUCLEOTIDE SEQUENCE</scope>
    <source>
        <strain evidence="8">G3-4614</strain>
    </source>
</reference>
<evidence type="ECO:0000256" key="2">
    <source>
        <dbReference type="ARBA" id="ARBA00022722"/>
    </source>
</evidence>
<dbReference type="InterPro" id="IPR005229">
    <property type="entry name" value="YicC/YloC-like"/>
</dbReference>
<dbReference type="GO" id="GO:0016787">
    <property type="term" value="F:hydrolase activity"/>
    <property type="evidence" value="ECO:0007669"/>
    <property type="project" value="UniProtKB-KW"/>
</dbReference>
<dbReference type="InterPro" id="IPR013551">
    <property type="entry name" value="YicC-like_C"/>
</dbReference>
<evidence type="ECO:0000256" key="5">
    <source>
        <dbReference type="ARBA" id="ARBA00035648"/>
    </source>
</evidence>
<reference evidence="8" key="1">
    <citation type="submission" date="2020-10" db="EMBL/GenBank/DDBJ databases">
        <authorList>
            <person name="Gilroy R."/>
        </authorList>
    </citation>
    <scope>NUCLEOTIDE SEQUENCE</scope>
    <source>
        <strain evidence="8">G3-4614</strain>
    </source>
</reference>
<keyword evidence="4" id="KW-0378">Hydrolase</keyword>
<name>A0A9D9E2T1_9BACT</name>
<dbReference type="GO" id="GO:0004521">
    <property type="term" value="F:RNA endonuclease activity"/>
    <property type="evidence" value="ECO:0007669"/>
    <property type="project" value="InterPro"/>
</dbReference>
<keyword evidence="3" id="KW-0255">Endonuclease</keyword>
<evidence type="ECO:0000256" key="4">
    <source>
        <dbReference type="ARBA" id="ARBA00022801"/>
    </source>
</evidence>
<evidence type="ECO:0000313" key="9">
    <source>
        <dbReference type="Proteomes" id="UP000823636"/>
    </source>
</evidence>
<organism evidence="8 9">
    <name type="scientific">Candidatus Caccoplasma merdipullorum</name>
    <dbReference type="NCBI Taxonomy" id="2840718"/>
    <lineage>
        <taxon>Bacteria</taxon>
        <taxon>Pseudomonadati</taxon>
        <taxon>Bacteroidota</taxon>
        <taxon>Bacteroidia</taxon>
        <taxon>Bacteroidales</taxon>
        <taxon>Bacteroidaceae</taxon>
        <taxon>Bacteroidaceae incertae sedis</taxon>
        <taxon>Candidatus Caccoplasma</taxon>
    </lineage>
</organism>
<evidence type="ECO:0000259" key="6">
    <source>
        <dbReference type="Pfam" id="PF03755"/>
    </source>
</evidence>
<evidence type="ECO:0000259" key="7">
    <source>
        <dbReference type="Pfam" id="PF08340"/>
    </source>
</evidence>
<evidence type="ECO:0000256" key="3">
    <source>
        <dbReference type="ARBA" id="ARBA00022759"/>
    </source>
</evidence>
<feature type="domain" description="Endoribonuclease YicC-like N-terminal" evidence="6">
    <location>
        <begin position="2"/>
        <end position="155"/>
    </location>
</feature>
<dbReference type="PANTHER" id="PTHR30636:SF3">
    <property type="entry name" value="UPF0701 PROTEIN YICC"/>
    <property type="match status" value="1"/>
</dbReference>
<keyword evidence="2" id="KW-0540">Nuclease</keyword>
<dbReference type="Pfam" id="PF08340">
    <property type="entry name" value="YicC-like_C"/>
    <property type="match status" value="1"/>
</dbReference>
<dbReference type="Proteomes" id="UP000823636">
    <property type="component" value="Unassembled WGS sequence"/>
</dbReference>
<dbReference type="InterPro" id="IPR013527">
    <property type="entry name" value="YicC-like_N"/>
</dbReference>
<comment type="caution">
    <text evidence="8">The sequence shown here is derived from an EMBL/GenBank/DDBJ whole genome shotgun (WGS) entry which is preliminary data.</text>
</comment>
<feature type="domain" description="Endoribonuclease YicC-like C-terminal" evidence="7">
    <location>
        <begin position="173"/>
        <end position="288"/>
    </location>
</feature>
<accession>A0A9D9E2T1</accession>
<dbReference type="PANTHER" id="PTHR30636">
    <property type="entry name" value="UPF0701 PROTEIN YICC"/>
    <property type="match status" value="1"/>
</dbReference>
<comment type="cofactor">
    <cofactor evidence="1">
        <name>a divalent metal cation</name>
        <dbReference type="ChEBI" id="CHEBI:60240"/>
    </cofactor>
</comment>
<dbReference type="NCBIfam" id="TIGR00255">
    <property type="entry name" value="YicC/YloC family endoribonuclease"/>
    <property type="match status" value="1"/>
</dbReference>
<dbReference type="EMBL" id="JADIMW010000068">
    <property type="protein sequence ID" value="MBO8438527.1"/>
    <property type="molecule type" value="Genomic_DNA"/>
</dbReference>
<dbReference type="Pfam" id="PF03755">
    <property type="entry name" value="YicC-like_N"/>
    <property type="match status" value="1"/>
</dbReference>
<evidence type="ECO:0000256" key="1">
    <source>
        <dbReference type="ARBA" id="ARBA00001968"/>
    </source>
</evidence>
<comment type="similarity">
    <text evidence="5">Belongs to the YicC/YloC family.</text>
</comment>
<sequence>MIYSMTGYGKASVKLPSRDITIEIKSLNSKQLDLYTRIPSAYSGMEGRIRNEISKSLERGKIDLTISIENQKGDKTPTINRTVIKGYKTQIENAAAELGINTPADWFPLLLKLPDAIISETPVVDEDEESAIMKGLQEALEHINAFRKQEGEMLQRLFAQKIDNIAALLKEVEPYEKERIEKTRTRIMEGLEKLRGAEYDKNRLEQEIIYYIEKLDINEEKHRLDNHLKYFMETMDGKQGQGKKLGFIAQEMGREINTLGSKANHAEMQRIVVRMKDELEQIKEQILNAL</sequence>
<protein>
    <submittedName>
        <fullName evidence="8">YicC family protein</fullName>
    </submittedName>
</protein>
<gene>
    <name evidence="8" type="ORF">IAC54_06480</name>
</gene>
<dbReference type="AlphaFoldDB" id="A0A9D9E2T1"/>